<dbReference type="EMBL" id="JAQQAL010000022">
    <property type="protein sequence ID" value="MDC7227185.1"/>
    <property type="molecule type" value="Genomic_DNA"/>
</dbReference>
<proteinExistence type="predicted"/>
<name>A0AAJ1ID99_9SPIO</name>
<dbReference type="AlphaFoldDB" id="A0AAJ1ID99"/>
<evidence type="ECO:0008006" key="3">
    <source>
        <dbReference type="Google" id="ProtNLM"/>
    </source>
</evidence>
<dbReference type="InterPro" id="IPR011250">
    <property type="entry name" value="OMP/PagP_B-barrel"/>
</dbReference>
<accession>A0AAJ1ID99</accession>
<evidence type="ECO:0000313" key="2">
    <source>
        <dbReference type="Proteomes" id="UP001221217"/>
    </source>
</evidence>
<dbReference type="SUPFAM" id="SSF56925">
    <property type="entry name" value="OMPA-like"/>
    <property type="match status" value="1"/>
</dbReference>
<reference evidence="1 2" key="1">
    <citation type="submission" date="2022-12" db="EMBL/GenBank/DDBJ databases">
        <title>Metagenome assembled genome from gulf of manar.</title>
        <authorList>
            <person name="Kohli P."/>
            <person name="Pk S."/>
            <person name="Venkata Ramana C."/>
            <person name="Sasikala C."/>
        </authorList>
    </citation>
    <scope>NUCLEOTIDE SEQUENCE [LARGE SCALE GENOMIC DNA]</scope>
    <source>
        <strain evidence="1">JB008</strain>
    </source>
</reference>
<organism evidence="1 2">
    <name type="scientific">Candidatus Thalassospirochaeta sargassi</name>
    <dbReference type="NCBI Taxonomy" id="3119039"/>
    <lineage>
        <taxon>Bacteria</taxon>
        <taxon>Pseudomonadati</taxon>
        <taxon>Spirochaetota</taxon>
        <taxon>Spirochaetia</taxon>
        <taxon>Spirochaetales</taxon>
        <taxon>Spirochaetaceae</taxon>
        <taxon>Candidatus Thalassospirochaeta</taxon>
    </lineage>
</organism>
<dbReference type="NCBIfam" id="NF047328">
    <property type="entry name" value="OMP_TP0733"/>
    <property type="match status" value="1"/>
</dbReference>
<comment type="caution">
    <text evidence="1">The sequence shown here is derived from an EMBL/GenBank/DDBJ whole genome shotgun (WGS) entry which is preliminary data.</text>
</comment>
<dbReference type="Proteomes" id="UP001221217">
    <property type="component" value="Unassembled WGS sequence"/>
</dbReference>
<gene>
    <name evidence="1" type="ORF">PQJ61_10530</name>
</gene>
<evidence type="ECO:0000313" key="1">
    <source>
        <dbReference type="EMBL" id="MDC7227185.1"/>
    </source>
</evidence>
<sequence length="190" mass="21391">MPVFSQEDEPADDDYAGIAAFTRGEQLFSLNAGAIFPLFTLAPFHEDDEPLVGTLSSTHTGVSGSLKLGFFVRDNLMLGGELAGMYAATDNSSLTMIPITFVTQYYFLKYPFEFPIYINVGVSMNSFDDYFRITPLIKPGAGAYYNINGEWALGLNFDYWFMPELYFNTYKNETRIANFLQISLSGVYHF</sequence>
<protein>
    <recommendedName>
        <fullName evidence="3">Outer membrane protein beta-barrel domain-containing protein</fullName>
    </recommendedName>
</protein>